<keyword evidence="4" id="KW-1185">Reference proteome</keyword>
<dbReference type="OrthoDB" id="200954at2759"/>
<organism evidence="3 4">
    <name type="scientific">Dibothriocephalus latus</name>
    <name type="common">Fish tapeworm</name>
    <name type="synonym">Diphyllobothrium latum</name>
    <dbReference type="NCBI Taxonomy" id="60516"/>
    <lineage>
        <taxon>Eukaryota</taxon>
        <taxon>Metazoa</taxon>
        <taxon>Spiralia</taxon>
        <taxon>Lophotrochozoa</taxon>
        <taxon>Platyhelminthes</taxon>
        <taxon>Cestoda</taxon>
        <taxon>Eucestoda</taxon>
        <taxon>Diphyllobothriidea</taxon>
        <taxon>Diphyllobothriidae</taxon>
        <taxon>Dibothriocephalus</taxon>
    </lineage>
</organism>
<feature type="transmembrane region" description="Helical" evidence="2">
    <location>
        <begin position="12"/>
        <end position="31"/>
    </location>
</feature>
<name>A0A3P7LBS7_DIBLA</name>
<feature type="region of interest" description="Disordered" evidence="1">
    <location>
        <begin position="242"/>
        <end position="270"/>
    </location>
</feature>
<evidence type="ECO:0000313" key="3">
    <source>
        <dbReference type="EMBL" id="VDN09327.1"/>
    </source>
</evidence>
<dbReference type="AlphaFoldDB" id="A0A3P7LBS7"/>
<feature type="compositionally biased region" description="Polar residues" evidence="1">
    <location>
        <begin position="91"/>
        <end position="117"/>
    </location>
</feature>
<gene>
    <name evidence="3" type="ORF">DILT_LOCUS5158</name>
</gene>
<protein>
    <submittedName>
        <fullName evidence="3">Uncharacterized protein</fullName>
    </submittedName>
</protein>
<feature type="compositionally biased region" description="Polar residues" evidence="1">
    <location>
        <begin position="242"/>
        <end position="252"/>
    </location>
</feature>
<feature type="region of interest" description="Disordered" evidence="1">
    <location>
        <begin position="40"/>
        <end position="132"/>
    </location>
</feature>
<keyword evidence="2" id="KW-0472">Membrane</keyword>
<feature type="compositionally biased region" description="Polar residues" evidence="1">
    <location>
        <begin position="260"/>
        <end position="270"/>
    </location>
</feature>
<keyword evidence="2" id="KW-1133">Transmembrane helix</keyword>
<accession>A0A3P7LBS7</accession>
<dbReference type="EMBL" id="UYRU01046819">
    <property type="protein sequence ID" value="VDN09327.1"/>
    <property type="molecule type" value="Genomic_DNA"/>
</dbReference>
<dbReference type="Proteomes" id="UP000281553">
    <property type="component" value="Unassembled WGS sequence"/>
</dbReference>
<proteinExistence type="predicted"/>
<evidence type="ECO:0000256" key="2">
    <source>
        <dbReference type="SAM" id="Phobius"/>
    </source>
</evidence>
<keyword evidence="2" id="KW-0812">Transmembrane</keyword>
<sequence>MEEHDNFVWKSLIVLLGIYAFFITERLTILFQNSASNRKQKRNQVRFSVAHSGDQPSLLGPPKGIAFSNGGMQAPPQLPTNEQLSPKRGDNPQSTVITSVGGTTNSNVQTSVCPKQSGQEEGRPTPTRHSTTESYIDIGQECQSKSASAGNVCSSDASLNGNLCYDGTNLGAEGLTSDNQLCNKPPSRPLDNARCAEFLTSDVCNGSDASEPENRREVNACNASTALGKNGFIMQSWNVRDTNSNGINNSEADNGGGSAGQPNGKSSRNGSLSELVSISVAWSTI</sequence>
<reference evidence="3 4" key="1">
    <citation type="submission" date="2018-11" db="EMBL/GenBank/DDBJ databases">
        <authorList>
            <consortium name="Pathogen Informatics"/>
        </authorList>
    </citation>
    <scope>NUCLEOTIDE SEQUENCE [LARGE SCALE GENOMIC DNA]</scope>
</reference>
<evidence type="ECO:0000313" key="4">
    <source>
        <dbReference type="Proteomes" id="UP000281553"/>
    </source>
</evidence>
<evidence type="ECO:0000256" key="1">
    <source>
        <dbReference type="SAM" id="MobiDB-lite"/>
    </source>
</evidence>